<comment type="caution">
    <text evidence="1">The sequence shown here is derived from an EMBL/GenBank/DDBJ whole genome shotgun (WGS) entry which is preliminary data.</text>
</comment>
<gene>
    <name evidence="1" type="ORF">CLV34_2912</name>
</gene>
<keyword evidence="2" id="KW-1185">Reference proteome</keyword>
<evidence type="ECO:0000313" key="2">
    <source>
        <dbReference type="Proteomes" id="UP000231586"/>
    </source>
</evidence>
<sequence>MEWQQDVMLDLMPRLGGCGVTSIVKFDDERLVEGGAPWTVILSGAGIGTEGAVREESADLRACLVRALRRLRTQSAQWSWLDAEIVALEEG</sequence>
<accession>A0A2M8W473</accession>
<dbReference type="RefSeq" id="WP_211289465.1">
    <property type="nucleotide sequence ID" value="NZ_PGTZ01000011.1"/>
</dbReference>
<dbReference type="EMBL" id="PGTZ01000011">
    <property type="protein sequence ID" value="PJI85721.1"/>
    <property type="molecule type" value="Genomic_DNA"/>
</dbReference>
<protein>
    <submittedName>
        <fullName evidence="1">Uncharacterized protein</fullName>
    </submittedName>
</protein>
<organism evidence="1 2">
    <name type="scientific">Luteimicrobium subarcticum</name>
    <dbReference type="NCBI Taxonomy" id="620910"/>
    <lineage>
        <taxon>Bacteria</taxon>
        <taxon>Bacillati</taxon>
        <taxon>Actinomycetota</taxon>
        <taxon>Actinomycetes</taxon>
        <taxon>Micrococcales</taxon>
        <taxon>Luteimicrobium</taxon>
    </lineage>
</organism>
<reference evidence="1 2" key="1">
    <citation type="submission" date="2017-11" db="EMBL/GenBank/DDBJ databases">
        <title>Genomic Encyclopedia of Archaeal and Bacterial Type Strains, Phase II (KMG-II): From Individual Species to Whole Genera.</title>
        <authorList>
            <person name="Goeker M."/>
        </authorList>
    </citation>
    <scope>NUCLEOTIDE SEQUENCE [LARGE SCALE GENOMIC DNA]</scope>
    <source>
        <strain evidence="1 2">DSM 22413</strain>
    </source>
</reference>
<dbReference type="AlphaFoldDB" id="A0A2M8W473"/>
<name>A0A2M8W473_9MICO</name>
<proteinExistence type="predicted"/>
<dbReference type="Proteomes" id="UP000231586">
    <property type="component" value="Unassembled WGS sequence"/>
</dbReference>
<evidence type="ECO:0000313" key="1">
    <source>
        <dbReference type="EMBL" id="PJI85721.1"/>
    </source>
</evidence>